<evidence type="ECO:0000256" key="13">
    <source>
        <dbReference type="SAM" id="Coils"/>
    </source>
</evidence>
<dbReference type="PANTHER" id="PTHR32071">
    <property type="entry name" value="TRANSCRIPTIONAL REGULATORY PROTEIN"/>
    <property type="match status" value="1"/>
</dbReference>
<keyword evidence="7 12" id="KW-0805">Transcription regulation</keyword>
<dbReference type="Pfam" id="PF02954">
    <property type="entry name" value="HTH_8"/>
    <property type="match status" value="1"/>
</dbReference>
<comment type="subunit">
    <text evidence="2 12">Interacts with sigma-54.</text>
</comment>
<dbReference type="AlphaFoldDB" id="E0RTN1"/>
<dbReference type="HOGENOM" id="CLU_000445_95_2_12"/>
<keyword evidence="10 12" id="KW-0804">Transcription</keyword>
<dbReference type="InterPro" id="IPR027417">
    <property type="entry name" value="P-loop_NTPase"/>
</dbReference>
<evidence type="ECO:0000259" key="14">
    <source>
        <dbReference type="PROSITE" id="PS50045"/>
    </source>
</evidence>
<dbReference type="Pfam" id="PF25601">
    <property type="entry name" value="AAA_lid_14"/>
    <property type="match status" value="1"/>
</dbReference>
<keyword evidence="6 12" id="KW-0902">Two-component regulatory system</keyword>
<dbReference type="InterPro" id="IPR003018">
    <property type="entry name" value="GAF"/>
</dbReference>
<feature type="coiled-coil region" evidence="13">
    <location>
        <begin position="163"/>
        <end position="197"/>
    </location>
</feature>
<dbReference type="InterPro" id="IPR025944">
    <property type="entry name" value="Sigma_54_int_dom_CS"/>
</dbReference>
<dbReference type="eggNOG" id="COG3604">
    <property type="taxonomic scope" value="Bacteria"/>
</dbReference>
<accession>E0RTN1</accession>
<evidence type="ECO:0000256" key="11">
    <source>
        <dbReference type="ARBA" id="ARBA00023231"/>
    </source>
</evidence>
<reference evidence="15 16" key="2">
    <citation type="journal article" date="2010" name="J. Bacteriol.">
        <title>Genome sequence of the polysaccharide-degrading, thermophilic anaerobe Spirochaeta thermophila DSM 6192.</title>
        <authorList>
            <person name="Angelov A."/>
            <person name="Liebl S."/>
            <person name="Ballschmiter M."/>
            <person name="Bomeke M."/>
            <person name="Lehmann R."/>
            <person name="Liesegang H."/>
            <person name="Daniel R."/>
            <person name="Liebl W."/>
        </authorList>
    </citation>
    <scope>NUCLEOTIDE SEQUENCE [LARGE SCALE GENOMIC DNA]</scope>
    <source>
        <strain evidence="16">ATCC 49972 / DSM 6192 / RI 19.B1</strain>
    </source>
</reference>
<gene>
    <name evidence="15" type="primary">anfA</name>
    <name evidence="15" type="ordered locus">STHERM_c13210</name>
</gene>
<reference key="1">
    <citation type="submission" date="2009-08" db="EMBL/GenBank/DDBJ databases">
        <title>The genome sequence of Spirochaeta thermophila DSM6192.</title>
        <authorList>
            <person name="Angelov A."/>
            <person name="Mientus M."/>
            <person name="Wittenberg S."/>
            <person name="Lehmann R."/>
            <person name="Liesegang H."/>
            <person name="Daniel R."/>
            <person name="Liebl W."/>
        </authorList>
    </citation>
    <scope>NUCLEOTIDE SEQUENCE</scope>
    <source>
        <strain>DSM 6192</strain>
    </source>
</reference>
<dbReference type="GO" id="GO:0003700">
    <property type="term" value="F:DNA-binding transcription factor activity"/>
    <property type="evidence" value="ECO:0007669"/>
    <property type="project" value="UniProtKB-UniRule"/>
</dbReference>
<evidence type="ECO:0000256" key="8">
    <source>
        <dbReference type="ARBA" id="ARBA00023125"/>
    </source>
</evidence>
<dbReference type="SMART" id="SM00065">
    <property type="entry name" value="GAF"/>
    <property type="match status" value="1"/>
</dbReference>
<dbReference type="PRINTS" id="PR01590">
    <property type="entry name" value="HTHFIS"/>
</dbReference>
<dbReference type="GO" id="GO:0005524">
    <property type="term" value="F:ATP binding"/>
    <property type="evidence" value="ECO:0007669"/>
    <property type="project" value="UniProtKB-KW"/>
</dbReference>
<evidence type="ECO:0000256" key="4">
    <source>
        <dbReference type="ARBA" id="ARBA00022741"/>
    </source>
</evidence>
<evidence type="ECO:0000313" key="15">
    <source>
        <dbReference type="EMBL" id="ADN02262.1"/>
    </source>
</evidence>
<dbReference type="PROSITE" id="PS50045">
    <property type="entry name" value="SIGMA54_INTERACT_4"/>
    <property type="match status" value="1"/>
</dbReference>
<evidence type="ECO:0000256" key="9">
    <source>
        <dbReference type="ARBA" id="ARBA00023159"/>
    </source>
</evidence>
<dbReference type="SUPFAM" id="SSF46689">
    <property type="entry name" value="Homeodomain-like"/>
    <property type="match status" value="1"/>
</dbReference>
<dbReference type="InterPro" id="IPR029016">
    <property type="entry name" value="GAF-like_dom_sf"/>
</dbReference>
<comment type="function">
    <text evidence="1 12">Required for activation of most nif operons, which are directly involved in nitrogen fixation.</text>
</comment>
<dbReference type="PaxDb" id="665571-STHERM_c13210"/>
<dbReference type="InterPro" id="IPR009057">
    <property type="entry name" value="Homeodomain-like_sf"/>
</dbReference>
<dbReference type="FunFam" id="1.10.8.60:FF:000014">
    <property type="entry name" value="DNA-binding transcriptional regulator NtrC"/>
    <property type="match status" value="1"/>
</dbReference>
<dbReference type="RefSeq" id="WP_013314103.1">
    <property type="nucleotide sequence ID" value="NC_014484.1"/>
</dbReference>
<dbReference type="PROSITE" id="PS00676">
    <property type="entry name" value="SIGMA54_INTERACT_2"/>
    <property type="match status" value="1"/>
</dbReference>
<keyword evidence="13" id="KW-0175">Coiled coil</keyword>
<dbReference type="SUPFAM" id="SSF55781">
    <property type="entry name" value="GAF domain-like"/>
    <property type="match status" value="1"/>
</dbReference>
<dbReference type="PANTHER" id="PTHR32071:SF57">
    <property type="entry name" value="C4-DICARBOXYLATE TRANSPORT TRANSCRIPTIONAL REGULATORY PROTEIN DCTD"/>
    <property type="match status" value="1"/>
</dbReference>
<dbReference type="GO" id="GO:0043565">
    <property type="term" value="F:sequence-specific DNA binding"/>
    <property type="evidence" value="ECO:0007669"/>
    <property type="project" value="InterPro"/>
</dbReference>
<dbReference type="Proteomes" id="UP000001296">
    <property type="component" value="Chromosome"/>
</dbReference>
<sequence length="524" mass="59500">MERQLALLEKKVGELSLLFEVSQLLAQTIDVREVLQPVLRLIAEQLGMNRGTITLLNRNTGEIVIEEAYGLSESQKMRGRYRIGEGVTGKVVQSGRPIVIPRISESREFLNRTGSRQKPQSGDLSFFCVPIKVGNEVVGTLSADRDYDPDLNLDDEVRLLTILASLIAQAVKLKQELVEERERLMEENARLHEELKEHFRPANIIGTSKAMQDVFDMIARVSRSEATVLIRGESGTGKELIAQAIHYNSLRADKPFVRVNCAALPETLIESELFGHEKGAFTGALTRRKGRFELAHEGTIFLDEIGDLSPQVQVKLLRVLQEKEFERVGGSETIRVNVRVLAATNRNLEELMAQGKFREDLYYRLNVFPIHVPPLRERRSDILLLADHFIEKYAKQNNKHIHRISTPAINLLMSYHWPGNVRELENCIERAVLLSTDGVIHSYHLPPTLQSAESTQTEFKGTLKEALENLERELIIDALKTCRGNMSKAAEMLGITERIMGLRVRKYRINPKAFRPRTRISTKM</sequence>
<dbReference type="InterPro" id="IPR025943">
    <property type="entry name" value="Sigma_54_int_dom_ATP-bd_2"/>
</dbReference>
<keyword evidence="11 12" id="KW-0535">Nitrogen fixation</keyword>
<evidence type="ECO:0000256" key="3">
    <source>
        <dbReference type="ARBA" id="ARBA00015308"/>
    </source>
</evidence>
<dbReference type="InterPro" id="IPR010113">
    <property type="entry name" value="Nif-specific_regulatory_prot"/>
</dbReference>
<dbReference type="SMART" id="SM00382">
    <property type="entry name" value="AAA"/>
    <property type="match status" value="1"/>
</dbReference>
<proteinExistence type="predicted"/>
<dbReference type="PROSITE" id="PS00688">
    <property type="entry name" value="SIGMA54_INTERACT_3"/>
    <property type="match status" value="1"/>
</dbReference>
<dbReference type="Gene3D" id="1.10.10.60">
    <property type="entry name" value="Homeodomain-like"/>
    <property type="match status" value="1"/>
</dbReference>
<evidence type="ECO:0000256" key="5">
    <source>
        <dbReference type="ARBA" id="ARBA00022840"/>
    </source>
</evidence>
<evidence type="ECO:0000256" key="1">
    <source>
        <dbReference type="ARBA" id="ARBA00002167"/>
    </source>
</evidence>
<protein>
    <recommendedName>
        <fullName evidence="3 12">Nif-specific regulatory protein</fullName>
    </recommendedName>
</protein>
<evidence type="ECO:0000256" key="2">
    <source>
        <dbReference type="ARBA" id="ARBA00011135"/>
    </source>
</evidence>
<dbReference type="Gene3D" id="3.30.450.40">
    <property type="match status" value="1"/>
</dbReference>
<dbReference type="Gene3D" id="3.40.50.300">
    <property type="entry name" value="P-loop containing nucleotide triphosphate hydrolases"/>
    <property type="match status" value="1"/>
</dbReference>
<dbReference type="GO" id="GO:0009399">
    <property type="term" value="P:nitrogen fixation"/>
    <property type="evidence" value="ECO:0007669"/>
    <property type="project" value="UniProtKB-UniRule"/>
</dbReference>
<dbReference type="CDD" id="cd00009">
    <property type="entry name" value="AAA"/>
    <property type="match status" value="1"/>
</dbReference>
<dbReference type="KEGG" id="sta:STHERM_c13210"/>
<keyword evidence="8 12" id="KW-0238">DNA-binding</keyword>
<dbReference type="NCBIfam" id="TIGR01817">
    <property type="entry name" value="nifA"/>
    <property type="match status" value="1"/>
</dbReference>
<dbReference type="Pfam" id="PF01590">
    <property type="entry name" value="GAF"/>
    <property type="match status" value="1"/>
</dbReference>
<dbReference type="InterPro" id="IPR025662">
    <property type="entry name" value="Sigma_54_int_dom_ATP-bd_1"/>
</dbReference>
<dbReference type="Gene3D" id="1.10.8.60">
    <property type="match status" value="1"/>
</dbReference>
<dbReference type="InterPro" id="IPR003593">
    <property type="entry name" value="AAA+_ATPase"/>
</dbReference>
<evidence type="ECO:0000256" key="10">
    <source>
        <dbReference type="ARBA" id="ARBA00023163"/>
    </source>
</evidence>
<evidence type="ECO:0000256" key="6">
    <source>
        <dbReference type="ARBA" id="ARBA00023012"/>
    </source>
</evidence>
<dbReference type="InterPro" id="IPR058031">
    <property type="entry name" value="AAA_lid_NorR"/>
</dbReference>
<dbReference type="EMBL" id="CP001698">
    <property type="protein sequence ID" value="ADN02262.1"/>
    <property type="molecule type" value="Genomic_DNA"/>
</dbReference>
<dbReference type="InterPro" id="IPR002197">
    <property type="entry name" value="HTH_Fis"/>
</dbReference>
<keyword evidence="4" id="KW-0547">Nucleotide-binding</keyword>
<dbReference type="PROSITE" id="PS00675">
    <property type="entry name" value="SIGMA54_INTERACT_1"/>
    <property type="match status" value="1"/>
</dbReference>
<keyword evidence="9 12" id="KW-0010">Activator</keyword>
<dbReference type="GO" id="GO:0000160">
    <property type="term" value="P:phosphorelay signal transduction system"/>
    <property type="evidence" value="ECO:0007669"/>
    <property type="project" value="UniProtKB-UniRule"/>
</dbReference>
<evidence type="ECO:0000256" key="12">
    <source>
        <dbReference type="RuleBase" id="RU368029"/>
    </source>
</evidence>
<dbReference type="FunFam" id="3.40.50.300:FF:000006">
    <property type="entry name" value="DNA-binding transcriptional regulator NtrC"/>
    <property type="match status" value="1"/>
</dbReference>
<dbReference type="SUPFAM" id="SSF52540">
    <property type="entry name" value="P-loop containing nucleoside triphosphate hydrolases"/>
    <property type="match status" value="1"/>
</dbReference>
<dbReference type="InterPro" id="IPR002078">
    <property type="entry name" value="Sigma_54_int"/>
</dbReference>
<feature type="domain" description="Sigma-54 factor interaction" evidence="14">
    <location>
        <begin position="204"/>
        <end position="433"/>
    </location>
</feature>
<evidence type="ECO:0000313" key="16">
    <source>
        <dbReference type="Proteomes" id="UP000001296"/>
    </source>
</evidence>
<dbReference type="Pfam" id="PF00158">
    <property type="entry name" value="Sigma54_activat"/>
    <property type="match status" value="1"/>
</dbReference>
<name>E0RTN1_WINT6</name>
<evidence type="ECO:0000256" key="7">
    <source>
        <dbReference type="ARBA" id="ARBA00023015"/>
    </source>
</evidence>
<keyword evidence="5" id="KW-0067">ATP-binding</keyword>
<organism evidence="15 16">
    <name type="scientific">Winmispira thermophila (strain ATCC 49972 / DSM 6192 / RI 19.B1)</name>
    <name type="common">Spirochaeta thermophila</name>
    <dbReference type="NCBI Taxonomy" id="665571"/>
    <lineage>
        <taxon>Bacteria</taxon>
        <taxon>Pseudomonadati</taxon>
        <taxon>Spirochaetota</taxon>
        <taxon>Spirochaetia</taxon>
        <taxon>Winmispirales</taxon>
        <taxon>Winmispiraceae</taxon>
        <taxon>Winmispira</taxon>
    </lineage>
</organism>